<accession>A0ABS1SJA4</accession>
<feature type="transmembrane region" description="Helical" evidence="6">
    <location>
        <begin position="167"/>
        <end position="188"/>
    </location>
</feature>
<reference evidence="7 8" key="1">
    <citation type="submission" date="2018-09" db="EMBL/GenBank/DDBJ databases">
        <title>Comparative genomics of Leucobacter spp.</title>
        <authorList>
            <person name="Reis A.C."/>
            <person name="Kolvenbach B.A."/>
            <person name="Corvini P.F.X."/>
            <person name="Nunes O.C."/>
        </authorList>
    </citation>
    <scope>NUCLEOTIDE SEQUENCE [LARGE SCALE GENOMIC DNA]</scope>
    <source>
        <strain evidence="7 8">TAN 31504</strain>
    </source>
</reference>
<keyword evidence="5 6" id="KW-0472">Membrane</keyword>
<evidence type="ECO:0000256" key="5">
    <source>
        <dbReference type="ARBA" id="ARBA00023136"/>
    </source>
</evidence>
<keyword evidence="8" id="KW-1185">Reference proteome</keyword>
<dbReference type="PROSITE" id="PS51257">
    <property type="entry name" value="PROKAR_LIPOPROTEIN"/>
    <property type="match status" value="1"/>
</dbReference>
<evidence type="ECO:0000256" key="1">
    <source>
        <dbReference type="ARBA" id="ARBA00004651"/>
    </source>
</evidence>
<feature type="transmembrane region" description="Helical" evidence="6">
    <location>
        <begin position="79"/>
        <end position="99"/>
    </location>
</feature>
<name>A0ABS1SJA4_9MICO</name>
<gene>
    <name evidence="7" type="ORF">D3230_15300</name>
</gene>
<feature type="transmembrane region" description="Helical" evidence="6">
    <location>
        <begin position="135"/>
        <end position="155"/>
    </location>
</feature>
<evidence type="ECO:0000256" key="6">
    <source>
        <dbReference type="SAM" id="Phobius"/>
    </source>
</evidence>
<evidence type="ECO:0000256" key="2">
    <source>
        <dbReference type="ARBA" id="ARBA00022475"/>
    </source>
</evidence>
<feature type="transmembrane region" description="Helical" evidence="6">
    <location>
        <begin position="200"/>
        <end position="221"/>
    </location>
</feature>
<proteinExistence type="predicted"/>
<organism evidence="7 8">
    <name type="scientific">Leucobacter chromiireducens subsp. solipictus</name>
    <dbReference type="NCBI Taxonomy" id="398235"/>
    <lineage>
        <taxon>Bacteria</taxon>
        <taxon>Bacillati</taxon>
        <taxon>Actinomycetota</taxon>
        <taxon>Actinomycetes</taxon>
        <taxon>Micrococcales</taxon>
        <taxon>Microbacteriaceae</taxon>
        <taxon>Leucobacter</taxon>
    </lineage>
</organism>
<feature type="transmembrane region" description="Helical" evidence="6">
    <location>
        <begin position="247"/>
        <end position="269"/>
    </location>
</feature>
<evidence type="ECO:0000256" key="3">
    <source>
        <dbReference type="ARBA" id="ARBA00022692"/>
    </source>
</evidence>
<dbReference type="InterPro" id="IPR019108">
    <property type="entry name" value="Caa3_assmbl_CtaG-rel"/>
</dbReference>
<comment type="caution">
    <text evidence="7">The sequence shown here is derived from an EMBL/GenBank/DDBJ whole genome shotgun (WGS) entry which is preliminary data.</text>
</comment>
<dbReference type="EMBL" id="QYAC01000009">
    <property type="protein sequence ID" value="MBL3680644.1"/>
    <property type="molecule type" value="Genomic_DNA"/>
</dbReference>
<feature type="transmembrane region" description="Helical" evidence="6">
    <location>
        <begin position="24"/>
        <end position="42"/>
    </location>
</feature>
<protein>
    <submittedName>
        <fullName evidence="7">Cytochrome c oxidase assembly protein</fullName>
    </submittedName>
</protein>
<comment type="subcellular location">
    <subcellularLocation>
        <location evidence="1">Cell membrane</location>
        <topology evidence="1">Multi-pass membrane protein</topology>
    </subcellularLocation>
</comment>
<dbReference type="Proteomes" id="UP001645859">
    <property type="component" value="Unassembled WGS sequence"/>
</dbReference>
<evidence type="ECO:0000256" key="4">
    <source>
        <dbReference type="ARBA" id="ARBA00022989"/>
    </source>
</evidence>
<dbReference type="Pfam" id="PF09678">
    <property type="entry name" value="Caa3_CtaG"/>
    <property type="match status" value="1"/>
</dbReference>
<feature type="transmembrane region" description="Helical" evidence="6">
    <location>
        <begin position="49"/>
        <end position="67"/>
    </location>
</feature>
<sequence>MLTASERYELTTLFAFDASSASPLSWVALACALLYLAGALSLWRARKRWSVLSTLSFLLGCLIWWAATGLRGNAFAEDLVSVLLFQQITLLVAVPPLLLMGAPGRLILRAVPRAGWGRPIRRLALAGYRSRTAHALLHPGVAILVAGIAFPGLYFTDALSWVLALPGGHLLLLTLFLVFGIIAGAPLWSLDPLPRRPSFVVRLIDVLIEIQIHALFGLILLRSGGAMFQWYAQDPEGWGISRALDQAIGGGLVWSYGELPLLLVLIVTLSKWRTSDIRRATRRQPQEDADLDEYNAYLAQVAERDRRPHTQENSR</sequence>
<keyword evidence="4 6" id="KW-1133">Transmembrane helix</keyword>
<evidence type="ECO:0000313" key="8">
    <source>
        <dbReference type="Proteomes" id="UP001645859"/>
    </source>
</evidence>
<evidence type="ECO:0000313" key="7">
    <source>
        <dbReference type="EMBL" id="MBL3680644.1"/>
    </source>
</evidence>
<keyword evidence="2" id="KW-1003">Cell membrane</keyword>
<keyword evidence="3 6" id="KW-0812">Transmembrane</keyword>